<dbReference type="SUPFAM" id="SSF46689">
    <property type="entry name" value="Homeodomain-like"/>
    <property type="match status" value="1"/>
</dbReference>
<sequence>MPSQVSLKKHSPAERRRILDAYNTGGDWRAVVQHNDFPRTRAHYLVNAGRVENLPCGGSCSAKVASEIKEALEGYLNECCSYTLKTMNALVMDEFQVNLSVSTISRHLLDMIYTVKQTRIEPATCNSDVNKEKRKVFAEAVRSRGRAKKGTRAVEKLPSPKGANLQIHCAVSSAVGVVLYHTQLGSIKMTTNAAFVEELYDKIKLSDVYQSDYLGKKIVVVFDNAPAHNQTEPLVTSRNDLMLLRLGPYSPMCNHFEGCFSVLKAHVKEYLALTRDEMT</sequence>
<evidence type="ECO:0000259" key="1">
    <source>
        <dbReference type="Pfam" id="PF13358"/>
    </source>
</evidence>
<evidence type="ECO:0000313" key="2">
    <source>
        <dbReference type="EMBL" id="KAE9001726.1"/>
    </source>
</evidence>
<evidence type="ECO:0000313" key="3">
    <source>
        <dbReference type="Proteomes" id="UP000435112"/>
    </source>
</evidence>
<organism evidence="2 3">
    <name type="scientific">Phytophthora rubi</name>
    <dbReference type="NCBI Taxonomy" id="129364"/>
    <lineage>
        <taxon>Eukaryota</taxon>
        <taxon>Sar</taxon>
        <taxon>Stramenopiles</taxon>
        <taxon>Oomycota</taxon>
        <taxon>Peronosporomycetes</taxon>
        <taxon>Peronosporales</taxon>
        <taxon>Peronosporaceae</taxon>
        <taxon>Phytophthora</taxon>
    </lineage>
</organism>
<protein>
    <recommendedName>
        <fullName evidence="1">Tc1-like transposase DDE domain-containing protein</fullName>
    </recommendedName>
</protein>
<reference evidence="2 3" key="1">
    <citation type="submission" date="2018-09" db="EMBL/GenBank/DDBJ databases">
        <title>Genomic investigation of the strawberry pathogen Phytophthora fragariae indicates pathogenicity is determined by transcriptional variation in three key races.</title>
        <authorList>
            <person name="Adams T.M."/>
            <person name="Armitage A.D."/>
            <person name="Sobczyk M.K."/>
            <person name="Bates H.J."/>
            <person name="Dunwell J.M."/>
            <person name="Nellist C.F."/>
            <person name="Harrison R.J."/>
        </authorList>
    </citation>
    <scope>NUCLEOTIDE SEQUENCE [LARGE SCALE GENOMIC DNA]</scope>
    <source>
        <strain evidence="2 3">SCRP324</strain>
    </source>
</reference>
<comment type="caution">
    <text evidence="2">The sequence shown here is derived from an EMBL/GenBank/DDBJ whole genome shotgun (WGS) entry which is preliminary data.</text>
</comment>
<dbReference type="Proteomes" id="UP000435112">
    <property type="component" value="Unassembled WGS sequence"/>
</dbReference>
<dbReference type="AlphaFoldDB" id="A0A6A3K2H7"/>
<gene>
    <name evidence="2" type="ORF">PR002_g17834</name>
</gene>
<accession>A0A6A3K2H7</accession>
<dbReference type="InterPro" id="IPR036397">
    <property type="entry name" value="RNaseH_sf"/>
</dbReference>
<dbReference type="Gene3D" id="3.30.420.10">
    <property type="entry name" value="Ribonuclease H-like superfamily/Ribonuclease H"/>
    <property type="match status" value="1"/>
</dbReference>
<proteinExistence type="predicted"/>
<dbReference type="Pfam" id="PF13358">
    <property type="entry name" value="DDE_3"/>
    <property type="match status" value="1"/>
</dbReference>
<dbReference type="EMBL" id="QXFU01001471">
    <property type="protein sequence ID" value="KAE9001726.1"/>
    <property type="molecule type" value="Genomic_DNA"/>
</dbReference>
<feature type="domain" description="Tc1-like transposase DDE" evidence="1">
    <location>
        <begin position="139"/>
        <end position="271"/>
    </location>
</feature>
<name>A0A6A3K2H7_9STRA</name>
<dbReference type="OrthoDB" id="113192at2759"/>
<dbReference type="GO" id="GO:0003676">
    <property type="term" value="F:nucleic acid binding"/>
    <property type="evidence" value="ECO:0007669"/>
    <property type="project" value="InterPro"/>
</dbReference>
<dbReference type="InterPro" id="IPR009057">
    <property type="entry name" value="Homeodomain-like_sf"/>
</dbReference>
<dbReference type="InterPro" id="IPR038717">
    <property type="entry name" value="Tc1-like_DDE_dom"/>
</dbReference>